<dbReference type="EMBL" id="CP054301">
    <property type="protein sequence ID" value="QKK80521.1"/>
    <property type="molecule type" value="Genomic_DNA"/>
</dbReference>
<name>A0A859D173_9GAMM</name>
<gene>
    <name evidence="1" type="ORF">MP3633_1792</name>
</gene>
<proteinExistence type="predicted"/>
<organism evidence="1 2">
    <name type="scientific">Marinomonas primoryensis</name>
    <dbReference type="NCBI Taxonomy" id="178399"/>
    <lineage>
        <taxon>Bacteria</taxon>
        <taxon>Pseudomonadati</taxon>
        <taxon>Pseudomonadota</taxon>
        <taxon>Gammaproteobacteria</taxon>
        <taxon>Oceanospirillales</taxon>
        <taxon>Oceanospirillaceae</taxon>
        <taxon>Marinomonas</taxon>
    </lineage>
</organism>
<reference evidence="1 2" key="1">
    <citation type="submission" date="2020-06" db="EMBL/GenBank/DDBJ databases">
        <authorList>
            <person name="Voronona O.L."/>
            <person name="Aksenova E.I."/>
            <person name="Kunda M.S."/>
            <person name="Semenov A.N."/>
            <person name="Ryzhova N."/>
        </authorList>
    </citation>
    <scope>NUCLEOTIDE SEQUENCE [LARGE SCALE GENOMIC DNA]</scope>
    <source>
        <strain evidence="1 2">MPKMM3633</strain>
    </source>
</reference>
<dbReference type="AlphaFoldDB" id="A0A859D173"/>
<evidence type="ECO:0000313" key="1">
    <source>
        <dbReference type="EMBL" id="QKK80521.1"/>
    </source>
</evidence>
<protein>
    <submittedName>
        <fullName evidence="1">Uncharacterized protein</fullName>
    </submittedName>
</protein>
<evidence type="ECO:0000313" key="2">
    <source>
        <dbReference type="Proteomes" id="UP000509371"/>
    </source>
</evidence>
<dbReference type="Proteomes" id="UP000509371">
    <property type="component" value="Chromosome"/>
</dbReference>
<sequence length="38" mass="4290">MAALYDKNSYQTQLLPHLSTDNVDGFIFVIELSATIPY</sequence>
<dbReference type="KEGG" id="mpri:MP3633_1792"/>
<accession>A0A859D173</accession>